<evidence type="ECO:0000259" key="2">
    <source>
        <dbReference type="PROSITE" id="PS50058"/>
    </source>
</evidence>
<organism evidence="3 4">
    <name type="scientific">Cotesia glomerata</name>
    <name type="common">Lepidopteran parasitic wasp</name>
    <name type="synonym">Apanteles glomeratus</name>
    <dbReference type="NCBI Taxonomy" id="32391"/>
    <lineage>
        <taxon>Eukaryota</taxon>
        <taxon>Metazoa</taxon>
        <taxon>Ecdysozoa</taxon>
        <taxon>Arthropoda</taxon>
        <taxon>Hexapoda</taxon>
        <taxon>Insecta</taxon>
        <taxon>Pterygota</taxon>
        <taxon>Neoptera</taxon>
        <taxon>Endopterygota</taxon>
        <taxon>Hymenoptera</taxon>
        <taxon>Apocrita</taxon>
        <taxon>Ichneumonoidea</taxon>
        <taxon>Braconidae</taxon>
        <taxon>Microgastrinae</taxon>
        <taxon>Cotesia</taxon>
    </lineage>
</organism>
<proteinExistence type="predicted"/>
<feature type="region of interest" description="Disordered" evidence="1">
    <location>
        <begin position="1"/>
        <end position="21"/>
    </location>
</feature>
<sequence>MREYVEEHEKSDPLIHAPDKKNNPWAEKGKCIIISANPFAGLEFLKSQCRLGAQISARWQLRCGITLLGEGKMEQWNILGAQSAR</sequence>
<dbReference type="Pfam" id="PF00631">
    <property type="entry name" value="G-gamma"/>
    <property type="match status" value="1"/>
</dbReference>
<dbReference type="InterPro" id="IPR036284">
    <property type="entry name" value="GGL_sf"/>
</dbReference>
<dbReference type="InterPro" id="IPR015898">
    <property type="entry name" value="G-protein_gamma-like_dom"/>
</dbReference>
<name>A0AAV7I7V8_COTGL</name>
<dbReference type="EMBL" id="JAHXZJ010002237">
    <property type="protein sequence ID" value="KAH0546281.1"/>
    <property type="molecule type" value="Genomic_DNA"/>
</dbReference>
<accession>A0AAV7I7V8</accession>
<dbReference type="PROSITE" id="PS50058">
    <property type="entry name" value="G_PROTEIN_GAMMA"/>
    <property type="match status" value="1"/>
</dbReference>
<dbReference type="GO" id="GO:0007186">
    <property type="term" value="P:G protein-coupled receptor signaling pathway"/>
    <property type="evidence" value="ECO:0007669"/>
    <property type="project" value="InterPro"/>
</dbReference>
<keyword evidence="4" id="KW-1185">Reference proteome</keyword>
<gene>
    <name evidence="3" type="ORF">KQX54_007810</name>
</gene>
<dbReference type="AlphaFoldDB" id="A0AAV7I7V8"/>
<evidence type="ECO:0000313" key="3">
    <source>
        <dbReference type="EMBL" id="KAH0546281.1"/>
    </source>
</evidence>
<dbReference type="SUPFAM" id="SSF48670">
    <property type="entry name" value="Transducin (heterotrimeric G protein), gamma chain"/>
    <property type="match status" value="1"/>
</dbReference>
<evidence type="ECO:0000313" key="4">
    <source>
        <dbReference type="Proteomes" id="UP000826195"/>
    </source>
</evidence>
<feature type="domain" description="G protein gamma" evidence="2">
    <location>
        <begin position="1"/>
        <end position="34"/>
    </location>
</feature>
<comment type="caution">
    <text evidence="3">The sequence shown here is derived from an EMBL/GenBank/DDBJ whole genome shotgun (WGS) entry which is preliminary data.</text>
</comment>
<reference evidence="3 4" key="1">
    <citation type="journal article" date="2021" name="J. Hered.">
        <title>A chromosome-level genome assembly of the parasitoid wasp, Cotesia glomerata (Hymenoptera: Braconidae).</title>
        <authorList>
            <person name="Pinto B.J."/>
            <person name="Weis J.J."/>
            <person name="Gamble T."/>
            <person name="Ode P.J."/>
            <person name="Paul R."/>
            <person name="Zaspel J.M."/>
        </authorList>
    </citation>
    <scope>NUCLEOTIDE SEQUENCE [LARGE SCALE GENOMIC DNA]</scope>
    <source>
        <strain evidence="3">CgM1</strain>
    </source>
</reference>
<evidence type="ECO:0000256" key="1">
    <source>
        <dbReference type="SAM" id="MobiDB-lite"/>
    </source>
</evidence>
<protein>
    <recommendedName>
        <fullName evidence="2">G protein gamma domain-containing protein</fullName>
    </recommendedName>
</protein>
<dbReference type="Gene3D" id="4.10.260.10">
    <property type="entry name" value="Transducin (heterotrimeric G protein), gamma chain"/>
    <property type="match status" value="1"/>
</dbReference>
<dbReference type="Proteomes" id="UP000826195">
    <property type="component" value="Unassembled WGS sequence"/>
</dbReference>